<keyword evidence="1" id="KW-0677">Repeat</keyword>
<accession>A0A1S8X141</accession>
<protein>
    <recommendedName>
        <fullName evidence="2">Sortilin N-terminal domain-containing protein</fullName>
    </recommendedName>
</protein>
<evidence type="ECO:0000256" key="1">
    <source>
        <dbReference type="ARBA" id="ARBA00022737"/>
    </source>
</evidence>
<reference evidence="4 5" key="1">
    <citation type="submission" date="2015-03" db="EMBL/GenBank/DDBJ databases">
        <title>Draft genome of the nematode, Opisthorchis viverrini.</title>
        <authorList>
            <person name="Mitreva M."/>
        </authorList>
    </citation>
    <scope>NUCLEOTIDE SEQUENCE [LARGE SCALE GENOMIC DNA]</scope>
    <source>
        <strain evidence="4">Khon Kaen</strain>
    </source>
</reference>
<evidence type="ECO:0000259" key="2">
    <source>
        <dbReference type="Pfam" id="PF15902"/>
    </source>
</evidence>
<feature type="domain" description="Sortilin N-terminal" evidence="2">
    <location>
        <begin position="42"/>
        <end position="107"/>
    </location>
</feature>
<sequence length="133" mass="14569">MYTGQLVVESSSDADVKQLNKNPCFSFIITAKFVTFNSRPGNPQVCGLQISNQFSIRNRVTASAPLSIAAAPGLILAHGHVATHLKNTPADVFVSSDGGYTWIKALQFLVNISLKPIEVVCRVQRSELYTQFR</sequence>
<gene>
    <name evidence="3" type="ORF">X801_03737</name>
    <name evidence="4" type="ORF">X801_03738</name>
</gene>
<dbReference type="InterPro" id="IPR050310">
    <property type="entry name" value="VPS10-sortilin"/>
</dbReference>
<dbReference type="GO" id="GO:0005829">
    <property type="term" value="C:cytosol"/>
    <property type="evidence" value="ECO:0007669"/>
    <property type="project" value="GOC"/>
</dbReference>
<dbReference type="GO" id="GO:0016020">
    <property type="term" value="C:membrane"/>
    <property type="evidence" value="ECO:0007669"/>
    <property type="project" value="TreeGrafter"/>
</dbReference>
<dbReference type="GO" id="GO:0006895">
    <property type="term" value="P:Golgi to endosome transport"/>
    <property type="evidence" value="ECO:0007669"/>
    <property type="project" value="TreeGrafter"/>
</dbReference>
<dbReference type="SUPFAM" id="SSF110296">
    <property type="entry name" value="Oligoxyloglucan reducing end-specific cellobiohydrolase"/>
    <property type="match status" value="1"/>
</dbReference>
<dbReference type="PANTHER" id="PTHR12106:SF23">
    <property type="entry name" value="SORTILIN"/>
    <property type="match status" value="1"/>
</dbReference>
<dbReference type="Pfam" id="PF15902">
    <property type="entry name" value="Sortilin-Vps10"/>
    <property type="match status" value="1"/>
</dbReference>
<dbReference type="GO" id="GO:0006897">
    <property type="term" value="P:endocytosis"/>
    <property type="evidence" value="ECO:0007669"/>
    <property type="project" value="TreeGrafter"/>
</dbReference>
<dbReference type="PANTHER" id="PTHR12106">
    <property type="entry name" value="SORTILIN RELATED"/>
    <property type="match status" value="1"/>
</dbReference>
<dbReference type="Proteomes" id="UP000243686">
    <property type="component" value="Unassembled WGS sequence"/>
</dbReference>
<dbReference type="GO" id="GO:0016050">
    <property type="term" value="P:vesicle organization"/>
    <property type="evidence" value="ECO:0007669"/>
    <property type="project" value="TreeGrafter"/>
</dbReference>
<evidence type="ECO:0000313" key="3">
    <source>
        <dbReference type="EMBL" id="OON20385.1"/>
    </source>
</evidence>
<dbReference type="AlphaFoldDB" id="A0A1S8X141"/>
<organism evidence="4 5">
    <name type="scientific">Opisthorchis viverrini</name>
    <name type="common">Southeast Asian liver fluke</name>
    <dbReference type="NCBI Taxonomy" id="6198"/>
    <lineage>
        <taxon>Eukaryota</taxon>
        <taxon>Metazoa</taxon>
        <taxon>Spiralia</taxon>
        <taxon>Lophotrochozoa</taxon>
        <taxon>Platyhelminthes</taxon>
        <taxon>Trematoda</taxon>
        <taxon>Digenea</taxon>
        <taxon>Opisthorchiida</taxon>
        <taxon>Opisthorchiata</taxon>
        <taxon>Opisthorchiidae</taxon>
        <taxon>Opisthorchis</taxon>
    </lineage>
</organism>
<dbReference type="EMBL" id="KV892673">
    <property type="protein sequence ID" value="OON20386.1"/>
    <property type="molecule type" value="Genomic_DNA"/>
</dbReference>
<dbReference type="EMBL" id="KV892673">
    <property type="protein sequence ID" value="OON20385.1"/>
    <property type="molecule type" value="Genomic_DNA"/>
</dbReference>
<name>A0A1S8X141_OPIVI</name>
<dbReference type="InterPro" id="IPR031778">
    <property type="entry name" value="Sortilin_N"/>
</dbReference>
<proteinExistence type="predicted"/>
<dbReference type="GO" id="GO:0005794">
    <property type="term" value="C:Golgi apparatus"/>
    <property type="evidence" value="ECO:0007669"/>
    <property type="project" value="TreeGrafter"/>
</dbReference>
<evidence type="ECO:0000313" key="5">
    <source>
        <dbReference type="Proteomes" id="UP000243686"/>
    </source>
</evidence>
<evidence type="ECO:0000313" key="4">
    <source>
        <dbReference type="EMBL" id="OON20386.1"/>
    </source>
</evidence>
<keyword evidence="5" id="KW-1185">Reference proteome</keyword>